<dbReference type="FunFam" id="3.40.50.300:FF:001376">
    <property type="entry name" value="tRNA modification GTPase MnmE"/>
    <property type="match status" value="1"/>
</dbReference>
<evidence type="ECO:0000256" key="6">
    <source>
        <dbReference type="ARBA" id="ARBA00022801"/>
    </source>
</evidence>
<dbReference type="GO" id="GO:0005525">
    <property type="term" value="F:GTP binding"/>
    <property type="evidence" value="ECO:0007669"/>
    <property type="project" value="UniProtKB-KW"/>
</dbReference>
<proteinExistence type="inferred from homology"/>
<dbReference type="Gene3D" id="3.30.1360.120">
    <property type="entry name" value="Probable tRNA modification gtpase trme, domain 1"/>
    <property type="match status" value="1"/>
</dbReference>
<dbReference type="InterPro" id="IPR027266">
    <property type="entry name" value="TrmE/GcvT-like"/>
</dbReference>
<dbReference type="GO" id="GO:0046872">
    <property type="term" value="F:metal ion binding"/>
    <property type="evidence" value="ECO:0007669"/>
    <property type="project" value="UniProtKB-KW"/>
</dbReference>
<dbReference type="InterPro" id="IPR027417">
    <property type="entry name" value="P-loop_NTPase"/>
</dbReference>
<dbReference type="NCBIfam" id="TIGR00231">
    <property type="entry name" value="small_GTP"/>
    <property type="match status" value="1"/>
</dbReference>
<dbReference type="GO" id="GO:0003924">
    <property type="term" value="F:GTPase activity"/>
    <property type="evidence" value="ECO:0007669"/>
    <property type="project" value="InterPro"/>
</dbReference>
<dbReference type="HAMAP" id="MF_00379">
    <property type="entry name" value="GTPase_MnmE"/>
    <property type="match status" value="1"/>
</dbReference>
<accession>A0A3B1B6A2</accession>
<keyword evidence="5" id="KW-0547">Nucleotide-binding</keyword>
<dbReference type="PANTHER" id="PTHR42714:SF2">
    <property type="entry name" value="TRNA MODIFICATION GTPASE GTPBP3, MITOCHONDRIAL"/>
    <property type="match status" value="1"/>
</dbReference>
<keyword evidence="9" id="KW-0342">GTP-binding</keyword>
<dbReference type="NCBIfam" id="TIGR00450">
    <property type="entry name" value="mnmE_trmE_thdF"/>
    <property type="match status" value="1"/>
</dbReference>
<evidence type="ECO:0000256" key="1">
    <source>
        <dbReference type="ARBA" id="ARBA00011043"/>
    </source>
</evidence>
<evidence type="ECO:0000256" key="9">
    <source>
        <dbReference type="ARBA" id="ARBA00023134"/>
    </source>
</evidence>
<keyword evidence="6" id="KW-0378">Hydrolase</keyword>
<dbReference type="EMBL" id="UOFS01000050">
    <property type="protein sequence ID" value="VAX01815.1"/>
    <property type="molecule type" value="Genomic_DNA"/>
</dbReference>
<comment type="similarity">
    <text evidence="1">Belongs to the TRAFAC class TrmE-Era-EngA-EngB-Septin-like GTPase superfamily. TrmE GTPase family.</text>
</comment>
<dbReference type="AlphaFoldDB" id="A0A3B1B6A2"/>
<evidence type="ECO:0000259" key="10">
    <source>
        <dbReference type="PROSITE" id="PS51709"/>
    </source>
</evidence>
<reference evidence="11" key="1">
    <citation type="submission" date="2018-06" db="EMBL/GenBank/DDBJ databases">
        <authorList>
            <person name="Zhirakovskaya E."/>
        </authorList>
    </citation>
    <scope>NUCLEOTIDE SEQUENCE</scope>
</reference>
<evidence type="ECO:0000256" key="8">
    <source>
        <dbReference type="ARBA" id="ARBA00022958"/>
    </source>
</evidence>
<protein>
    <submittedName>
        <fullName evidence="11">tRNA-5-carboxymethylaminomethyl-2-thiouridine(34) synthesis protein MnmE</fullName>
    </submittedName>
</protein>
<gene>
    <name evidence="11" type="ORF">MNBD_GAMMA22-159</name>
</gene>
<organism evidence="11">
    <name type="scientific">hydrothermal vent metagenome</name>
    <dbReference type="NCBI Taxonomy" id="652676"/>
    <lineage>
        <taxon>unclassified sequences</taxon>
        <taxon>metagenomes</taxon>
        <taxon>ecological metagenomes</taxon>
    </lineage>
</organism>
<dbReference type="CDD" id="cd14858">
    <property type="entry name" value="TrmE_N"/>
    <property type="match status" value="1"/>
</dbReference>
<dbReference type="Gene3D" id="3.40.50.300">
    <property type="entry name" value="P-loop containing nucleotide triphosphate hydrolases"/>
    <property type="match status" value="1"/>
</dbReference>
<dbReference type="GO" id="GO:0002098">
    <property type="term" value="P:tRNA wobble uridine modification"/>
    <property type="evidence" value="ECO:0007669"/>
    <property type="project" value="TreeGrafter"/>
</dbReference>
<dbReference type="InterPro" id="IPR006073">
    <property type="entry name" value="GTP-bd"/>
</dbReference>
<dbReference type="GO" id="GO:0005829">
    <property type="term" value="C:cytosol"/>
    <property type="evidence" value="ECO:0007669"/>
    <property type="project" value="TreeGrafter"/>
</dbReference>
<keyword evidence="2" id="KW-0963">Cytoplasm</keyword>
<keyword evidence="8" id="KW-0630">Potassium</keyword>
<dbReference type="Pfam" id="PF12631">
    <property type="entry name" value="MnmE_helical"/>
    <property type="match status" value="1"/>
</dbReference>
<feature type="domain" description="TrmE-type G" evidence="10">
    <location>
        <begin position="217"/>
        <end position="382"/>
    </location>
</feature>
<dbReference type="CDD" id="cd04164">
    <property type="entry name" value="trmE"/>
    <property type="match status" value="1"/>
</dbReference>
<dbReference type="NCBIfam" id="NF003661">
    <property type="entry name" value="PRK05291.1-3"/>
    <property type="match status" value="1"/>
</dbReference>
<dbReference type="Gene3D" id="1.20.120.430">
    <property type="entry name" value="tRNA modification GTPase MnmE domain 2"/>
    <property type="match status" value="1"/>
</dbReference>
<name>A0A3B1B6A2_9ZZZZ</name>
<evidence type="ECO:0000256" key="5">
    <source>
        <dbReference type="ARBA" id="ARBA00022741"/>
    </source>
</evidence>
<dbReference type="InterPro" id="IPR018948">
    <property type="entry name" value="GTP-bd_TrmE_N"/>
</dbReference>
<dbReference type="GO" id="GO:0030488">
    <property type="term" value="P:tRNA methylation"/>
    <property type="evidence" value="ECO:0007669"/>
    <property type="project" value="TreeGrafter"/>
</dbReference>
<dbReference type="InterPro" id="IPR027368">
    <property type="entry name" value="MnmE_dom2"/>
</dbReference>
<dbReference type="PANTHER" id="PTHR42714">
    <property type="entry name" value="TRNA MODIFICATION GTPASE GTPBP3"/>
    <property type="match status" value="1"/>
</dbReference>
<dbReference type="InterPro" id="IPR031168">
    <property type="entry name" value="G_TrmE"/>
</dbReference>
<dbReference type="Pfam" id="PF10396">
    <property type="entry name" value="TrmE_N"/>
    <property type="match status" value="1"/>
</dbReference>
<evidence type="ECO:0000256" key="2">
    <source>
        <dbReference type="ARBA" id="ARBA00022490"/>
    </source>
</evidence>
<keyword evidence="7" id="KW-0460">Magnesium</keyword>
<keyword evidence="3" id="KW-0819">tRNA processing</keyword>
<dbReference type="PROSITE" id="PS51709">
    <property type="entry name" value="G_TRME"/>
    <property type="match status" value="1"/>
</dbReference>
<dbReference type="InterPro" id="IPR005225">
    <property type="entry name" value="Small_GTP-bd"/>
</dbReference>
<dbReference type="SUPFAM" id="SSF52540">
    <property type="entry name" value="P-loop containing nucleoside triphosphate hydrolases"/>
    <property type="match status" value="1"/>
</dbReference>
<dbReference type="Pfam" id="PF01926">
    <property type="entry name" value="MMR_HSR1"/>
    <property type="match status" value="1"/>
</dbReference>
<dbReference type="InterPro" id="IPR004520">
    <property type="entry name" value="GTPase_MnmE"/>
</dbReference>
<evidence type="ECO:0000256" key="3">
    <source>
        <dbReference type="ARBA" id="ARBA00022694"/>
    </source>
</evidence>
<keyword evidence="4" id="KW-0479">Metal-binding</keyword>
<evidence type="ECO:0000313" key="11">
    <source>
        <dbReference type="EMBL" id="VAX01815.1"/>
    </source>
</evidence>
<sequence length="459" mass="50149">MISTDTDTIVALATPPGRGGVGIIRLSGSEVPSFIPSLLSLMPKPREALLCDFIDDQHNAIDSGLALYFPAPHSFTGEHVLELQGHGGPVVMDMLLQRVIELGARHATAGEFSQRAFLNDKLDLAQAEAIADLIDAGSRQAVQAAQRSLQGDFSKAVHALVQSLIQLRIYVESAIDFPEEEIDFLSDGKVLADALKIEQDCQAILQNAQRGCLLQEGMQVVLAGCPNVGKSSLLNALAGRDSAIVTEIAGTTRDVLRESIQLDGMPVHLIDTAGLRESEDIVEQEGIRRAWIAIQQADQILMLVDANHGITEQDQLLVKQFPENLDLCFVYNKIDTLDATENIKLQQARLELNKNQAAHIYLSAKTGEGIILLEQYLKDKMNFVQVDNSQYSARRRHINALESGLAFIQQGIKQLTTSQAGELLAEDLRLAQNDLSEITGEFSNDDLLGEIFSSFCIGK</sequence>
<dbReference type="InterPro" id="IPR025867">
    <property type="entry name" value="MnmE_helical"/>
</dbReference>
<evidence type="ECO:0000256" key="4">
    <source>
        <dbReference type="ARBA" id="ARBA00022723"/>
    </source>
</evidence>
<evidence type="ECO:0000256" key="7">
    <source>
        <dbReference type="ARBA" id="ARBA00022842"/>
    </source>
</evidence>